<sequence>MKYIAAIVALATSALALPSGEVDKRSQCTFGTYRCTNPNTGIEICDVSGNWVLVGPCPNGTTCSYLPQNGFDLPFCTNSPPPTPTSTTDCEEPTTTLLTKRAAATNEPRAAEVEPRNGRPGLSPGEPCSTPGQYDCFGAYAIMVCDVTKIERFVGHCPERSHCEYLNGLPYCVANY</sequence>
<accession>A0ABR4DEK6</accession>
<proteinExistence type="predicted"/>
<comment type="caution">
    <text evidence="4">The sequence shown here is derived from an EMBL/GenBank/DDBJ whole genome shotgun (WGS) entry which is preliminary data.</text>
</comment>
<evidence type="ECO:0000313" key="4">
    <source>
        <dbReference type="EMBL" id="KAL2268790.1"/>
    </source>
</evidence>
<dbReference type="Pfam" id="PF03427">
    <property type="entry name" value="CBM_19"/>
    <property type="match status" value="1"/>
</dbReference>
<dbReference type="Proteomes" id="UP001600064">
    <property type="component" value="Unassembled WGS sequence"/>
</dbReference>
<feature type="domain" description="Carbohydrate-binding module family 19" evidence="3">
    <location>
        <begin position="8"/>
        <end position="63"/>
    </location>
</feature>
<evidence type="ECO:0000313" key="5">
    <source>
        <dbReference type="Proteomes" id="UP001600064"/>
    </source>
</evidence>
<organism evidence="4 5">
    <name type="scientific">Remersonia thermophila</name>
    <dbReference type="NCBI Taxonomy" id="72144"/>
    <lineage>
        <taxon>Eukaryota</taxon>
        <taxon>Fungi</taxon>
        <taxon>Dikarya</taxon>
        <taxon>Ascomycota</taxon>
        <taxon>Pezizomycotina</taxon>
        <taxon>Sordariomycetes</taxon>
        <taxon>Sordariomycetidae</taxon>
        <taxon>Sordariales</taxon>
        <taxon>Sordariales incertae sedis</taxon>
        <taxon>Remersonia</taxon>
    </lineage>
</organism>
<name>A0ABR4DEK6_9PEZI</name>
<dbReference type="EMBL" id="JAZGUE010000003">
    <property type="protein sequence ID" value="KAL2268790.1"/>
    <property type="molecule type" value="Genomic_DNA"/>
</dbReference>
<dbReference type="RefSeq" id="XP_070867514.1">
    <property type="nucleotide sequence ID" value="XM_071010036.1"/>
</dbReference>
<feature type="chain" id="PRO_5047168892" description="Carbohydrate-binding module family 19 domain-containing protein" evidence="2">
    <location>
        <begin position="17"/>
        <end position="176"/>
    </location>
</feature>
<evidence type="ECO:0000259" key="3">
    <source>
        <dbReference type="Pfam" id="PF03427"/>
    </source>
</evidence>
<dbReference type="InterPro" id="IPR005089">
    <property type="entry name" value="CBM19"/>
</dbReference>
<dbReference type="GeneID" id="98124680"/>
<keyword evidence="5" id="KW-1185">Reference proteome</keyword>
<feature type="signal peptide" evidence="2">
    <location>
        <begin position="1"/>
        <end position="16"/>
    </location>
</feature>
<evidence type="ECO:0000256" key="2">
    <source>
        <dbReference type="SAM" id="SignalP"/>
    </source>
</evidence>
<protein>
    <recommendedName>
        <fullName evidence="3">Carbohydrate-binding module family 19 domain-containing protein</fullName>
    </recommendedName>
</protein>
<gene>
    <name evidence="4" type="ORF">VTJ83DRAFT_3636</name>
</gene>
<feature type="region of interest" description="Disordered" evidence="1">
    <location>
        <begin position="103"/>
        <end position="126"/>
    </location>
</feature>
<keyword evidence="2" id="KW-0732">Signal</keyword>
<reference evidence="4 5" key="1">
    <citation type="journal article" date="2024" name="Commun. Biol.">
        <title>Comparative genomic analysis of thermophilic fungi reveals convergent evolutionary adaptations and gene losses.</title>
        <authorList>
            <person name="Steindorff A.S."/>
            <person name="Aguilar-Pontes M.V."/>
            <person name="Robinson A.J."/>
            <person name="Andreopoulos B."/>
            <person name="LaButti K."/>
            <person name="Kuo A."/>
            <person name="Mondo S."/>
            <person name="Riley R."/>
            <person name="Otillar R."/>
            <person name="Haridas S."/>
            <person name="Lipzen A."/>
            <person name="Grimwood J."/>
            <person name="Schmutz J."/>
            <person name="Clum A."/>
            <person name="Reid I.D."/>
            <person name="Moisan M.C."/>
            <person name="Butler G."/>
            <person name="Nguyen T.T.M."/>
            <person name="Dewar K."/>
            <person name="Conant G."/>
            <person name="Drula E."/>
            <person name="Henrissat B."/>
            <person name="Hansel C."/>
            <person name="Singer S."/>
            <person name="Hutchinson M.I."/>
            <person name="de Vries R.P."/>
            <person name="Natvig D.O."/>
            <person name="Powell A.J."/>
            <person name="Tsang A."/>
            <person name="Grigoriev I.V."/>
        </authorList>
    </citation>
    <scope>NUCLEOTIDE SEQUENCE [LARGE SCALE GENOMIC DNA]</scope>
    <source>
        <strain evidence="4 5">ATCC 22073</strain>
    </source>
</reference>
<evidence type="ECO:0000256" key="1">
    <source>
        <dbReference type="SAM" id="MobiDB-lite"/>
    </source>
</evidence>